<evidence type="ECO:0000313" key="2">
    <source>
        <dbReference type="EMBL" id="TGO40841.1"/>
    </source>
</evidence>
<dbReference type="Gene3D" id="3.40.50.12780">
    <property type="entry name" value="N-terminal domain of ligase-like"/>
    <property type="match status" value="1"/>
</dbReference>
<organism evidence="2 3">
    <name type="scientific">Botrytis hyacinthi</name>
    <dbReference type="NCBI Taxonomy" id="278943"/>
    <lineage>
        <taxon>Eukaryota</taxon>
        <taxon>Fungi</taxon>
        <taxon>Dikarya</taxon>
        <taxon>Ascomycota</taxon>
        <taxon>Pezizomycotina</taxon>
        <taxon>Leotiomycetes</taxon>
        <taxon>Helotiales</taxon>
        <taxon>Sclerotiniaceae</taxon>
        <taxon>Botrytis</taxon>
    </lineage>
</organism>
<dbReference type="GO" id="GO:0006631">
    <property type="term" value="P:fatty acid metabolic process"/>
    <property type="evidence" value="ECO:0007669"/>
    <property type="project" value="TreeGrafter"/>
</dbReference>
<gene>
    <name evidence="2" type="ORF">BHYA_0030g00070</name>
</gene>
<sequence length="145" mass="15873">MRKYGAPPHVISTALGMSETGAGSIYNLDYQRYDVQNMQQFCCLGRCLPGIEMRVTIPNADDESAQAPANELGFLEVCGPIVFKGYFNNKSATTASFTPDGYFRTGDHSTIDRAGMLHLVGMTNDTMNINSVKHLSIELEAAIEE</sequence>
<reference evidence="2 3" key="1">
    <citation type="submission" date="2017-12" db="EMBL/GenBank/DDBJ databases">
        <title>Comparative genomics of Botrytis spp.</title>
        <authorList>
            <person name="Valero-Jimenez C.A."/>
            <person name="Tapia P."/>
            <person name="Veloso J."/>
            <person name="Silva-Moreno E."/>
            <person name="Staats M."/>
            <person name="Valdes J.H."/>
            <person name="Van Kan J.A.L."/>
        </authorList>
    </citation>
    <scope>NUCLEOTIDE SEQUENCE [LARGE SCALE GENOMIC DNA]</scope>
    <source>
        <strain evidence="2 3">Bh0001</strain>
    </source>
</reference>
<dbReference type="InterPro" id="IPR042099">
    <property type="entry name" value="ANL_N_sf"/>
</dbReference>
<accession>A0A4Z1H011</accession>
<evidence type="ECO:0000256" key="1">
    <source>
        <dbReference type="ARBA" id="ARBA00006432"/>
    </source>
</evidence>
<dbReference type="PANTHER" id="PTHR43201:SF8">
    <property type="entry name" value="ACYL-COA SYNTHETASE FAMILY MEMBER 3"/>
    <property type="match status" value="1"/>
</dbReference>
<protein>
    <submittedName>
        <fullName evidence="2">Uncharacterized protein</fullName>
    </submittedName>
</protein>
<dbReference type="PANTHER" id="PTHR43201">
    <property type="entry name" value="ACYL-COA SYNTHETASE"/>
    <property type="match status" value="1"/>
</dbReference>
<dbReference type="GO" id="GO:0031956">
    <property type="term" value="F:medium-chain fatty acid-CoA ligase activity"/>
    <property type="evidence" value="ECO:0007669"/>
    <property type="project" value="TreeGrafter"/>
</dbReference>
<dbReference type="Proteomes" id="UP000297814">
    <property type="component" value="Unassembled WGS sequence"/>
</dbReference>
<dbReference type="SUPFAM" id="SSF56801">
    <property type="entry name" value="Acetyl-CoA synthetase-like"/>
    <property type="match status" value="1"/>
</dbReference>
<keyword evidence="3" id="KW-1185">Reference proteome</keyword>
<name>A0A4Z1H011_9HELO</name>
<evidence type="ECO:0000313" key="3">
    <source>
        <dbReference type="Proteomes" id="UP000297814"/>
    </source>
</evidence>
<dbReference type="AlphaFoldDB" id="A0A4Z1H011"/>
<dbReference type="EMBL" id="PQXK01000030">
    <property type="protein sequence ID" value="TGO40841.1"/>
    <property type="molecule type" value="Genomic_DNA"/>
</dbReference>
<proteinExistence type="inferred from homology"/>
<comment type="similarity">
    <text evidence="1">Belongs to the ATP-dependent AMP-binding enzyme family.</text>
</comment>
<comment type="caution">
    <text evidence="2">The sequence shown here is derived from an EMBL/GenBank/DDBJ whole genome shotgun (WGS) entry which is preliminary data.</text>
</comment>